<keyword evidence="2" id="KW-1185">Reference proteome</keyword>
<protein>
    <submittedName>
        <fullName evidence="1">Uncharacterized protein</fullName>
    </submittedName>
</protein>
<sequence>MVNTLVIALDKLRTEEPNEDLKFRPSAKWPINTDKVRQALKNAGFTGKVVARCDVPNEYSAAIYRWAENLQGLPALVVYPETEEQISITVKFAVENKFTISIRCGGHNGAPMVSETILVDMRHSNAVKVDKETRQLTFGGGCNWGEVYEVANPAGLEAVGGGYWGVGVGGWSTGGGYSWLSGKYGMGCDNILAVRMCLADGSIVTASETENPDLFWSIRGGHGQLGIITEFTTQAYLNGGPALVGMLGYRPDQLSQVLDMLNDRFFPVRTAQESLVLGFVRPPPHYQPVVAIMPWIQGDDAYIAKIKSIFTDTVKPMVDRTYIAHDQVQVAHGADGMFAVPGAKRKVDGLTTIGDLWPEMALEAWQKWEEYTSNVPDCRGSVVLFECHSRDKMASKPSDATAWGARDPHYYAVCTGTSMTTATDQYAEAFALETAELIGAHHLAKAGKPARQWGLGRMNPDTQEFTYSYATNRDRLKQLKEEYDPLGVFQSPLGQQTHTTLLAKSGKRD</sequence>
<evidence type="ECO:0000313" key="2">
    <source>
        <dbReference type="Proteomes" id="UP001243375"/>
    </source>
</evidence>
<evidence type="ECO:0000313" key="1">
    <source>
        <dbReference type="EMBL" id="KAJ9111264.1"/>
    </source>
</evidence>
<reference evidence="1" key="1">
    <citation type="submission" date="2023-04" db="EMBL/GenBank/DDBJ databases">
        <title>Draft Genome sequencing of Naganishia species isolated from polar environments using Oxford Nanopore Technology.</title>
        <authorList>
            <person name="Leo P."/>
            <person name="Venkateswaran K."/>
        </authorList>
    </citation>
    <scope>NUCLEOTIDE SEQUENCE</scope>
    <source>
        <strain evidence="1">MNA-CCFEE 5425</strain>
    </source>
</reference>
<gene>
    <name evidence="1" type="ORF">QFC22_006564</name>
</gene>
<dbReference type="EMBL" id="JASBWU010000031">
    <property type="protein sequence ID" value="KAJ9111264.1"/>
    <property type="molecule type" value="Genomic_DNA"/>
</dbReference>
<proteinExistence type="predicted"/>
<name>A0ACC2WHL4_9TREE</name>
<accession>A0ACC2WHL4</accession>
<organism evidence="1 2">
    <name type="scientific">Naganishia vaughanmartiniae</name>
    <dbReference type="NCBI Taxonomy" id="1424756"/>
    <lineage>
        <taxon>Eukaryota</taxon>
        <taxon>Fungi</taxon>
        <taxon>Dikarya</taxon>
        <taxon>Basidiomycota</taxon>
        <taxon>Agaricomycotina</taxon>
        <taxon>Tremellomycetes</taxon>
        <taxon>Filobasidiales</taxon>
        <taxon>Filobasidiaceae</taxon>
        <taxon>Naganishia</taxon>
    </lineage>
</organism>
<dbReference type="Proteomes" id="UP001243375">
    <property type="component" value="Unassembled WGS sequence"/>
</dbReference>
<comment type="caution">
    <text evidence="1">The sequence shown here is derived from an EMBL/GenBank/DDBJ whole genome shotgun (WGS) entry which is preliminary data.</text>
</comment>